<comment type="caution">
    <text evidence="3">The sequence shown here is derived from an EMBL/GenBank/DDBJ whole genome shotgun (WGS) entry which is preliminary data.</text>
</comment>
<evidence type="ECO:0000256" key="1">
    <source>
        <dbReference type="SAM" id="Coils"/>
    </source>
</evidence>
<feature type="compositionally biased region" description="Low complexity" evidence="2">
    <location>
        <begin position="74"/>
        <end position="85"/>
    </location>
</feature>
<feature type="compositionally biased region" description="Acidic residues" evidence="2">
    <location>
        <begin position="198"/>
        <end position="219"/>
    </location>
</feature>
<dbReference type="STRING" id="1330021.A0A367L477"/>
<keyword evidence="4" id="KW-1185">Reference proteome</keyword>
<proteinExistence type="predicted"/>
<evidence type="ECO:0000313" key="4">
    <source>
        <dbReference type="Proteomes" id="UP000253664"/>
    </source>
</evidence>
<dbReference type="Proteomes" id="UP000253664">
    <property type="component" value="Unassembled WGS sequence"/>
</dbReference>
<dbReference type="EMBL" id="LKCN02000016">
    <property type="protein sequence ID" value="RCI09235.1"/>
    <property type="molecule type" value="Genomic_DNA"/>
</dbReference>
<feature type="region of interest" description="Disordered" evidence="2">
    <location>
        <begin position="192"/>
        <end position="221"/>
    </location>
</feature>
<gene>
    <name evidence="3" type="ORF">L249_1405</name>
</gene>
<feature type="coiled-coil region" evidence="1">
    <location>
        <begin position="115"/>
        <end position="142"/>
    </location>
</feature>
<sequence length="586" mass="64524">MADADLPIALRKPRRSVNGVSSRPAPALCDPQTPRRTKRAVRFSDPGPRSLRTTGLTPMIKRTSIATPQRRRASTPSRTTTPSKTARADAVPAREVAPQCLRHTTDGRVERRIRRNNFRELLNRLEQQKKSRTRELARLKAEIKARDRDIYELRNATVIVDTERIWHLERQVTELKEELEVRSTTGHGIYDWVRDSLGDDDDDDDGDEATNPFSDDDQDDHFGDMAVLNLAASTPSRALRSRDPLTPPATSPTGPGTPCWRDGPDRVDAAVQASFTDPRVEEELASLRLEVKRLTTTLDSHRDLGERIGRRLQASAASVAGFGAIEQQIESLVRTLSDRTAALSKLTSDIAALGFPGHDAGDMVAALATGFRSARLELEYLTPGELTLPLTSRGPEILDELLSRLRQLAKGAAEDEATIDEYHATEQSLRKQLDSRVSAMDDLSADASRAQRLAEEQRVANHRLRHAIDGYVRDMSELEALIERMEREGGAALAARDASIAALENRLSDTLSRAHHLETEVSAAGDVGVAAALAMRDARILDLTAELDLGRQAVAGLEAGLDAERGRVRDAMRRVVDIGKGFLDEA</sequence>
<evidence type="ECO:0000313" key="3">
    <source>
        <dbReference type="EMBL" id="RCI09235.1"/>
    </source>
</evidence>
<organism evidence="3 4">
    <name type="scientific">Ophiocordyceps polyrhachis-furcata BCC 54312</name>
    <dbReference type="NCBI Taxonomy" id="1330021"/>
    <lineage>
        <taxon>Eukaryota</taxon>
        <taxon>Fungi</taxon>
        <taxon>Dikarya</taxon>
        <taxon>Ascomycota</taxon>
        <taxon>Pezizomycotina</taxon>
        <taxon>Sordariomycetes</taxon>
        <taxon>Hypocreomycetidae</taxon>
        <taxon>Hypocreales</taxon>
        <taxon>Ophiocordycipitaceae</taxon>
        <taxon>Ophiocordyceps</taxon>
    </lineage>
</organism>
<reference evidence="3 4" key="1">
    <citation type="journal article" date="2015" name="BMC Genomics">
        <title>Insights from the genome of Ophiocordyceps polyrhachis-furcata to pathogenicity and host specificity in insect fungi.</title>
        <authorList>
            <person name="Wichadakul D."/>
            <person name="Kobmoo N."/>
            <person name="Ingsriswang S."/>
            <person name="Tangphatsornruang S."/>
            <person name="Chantasingh D."/>
            <person name="Luangsa-ard J.J."/>
            <person name="Eurwilaichitr L."/>
        </authorList>
    </citation>
    <scope>NUCLEOTIDE SEQUENCE [LARGE SCALE GENOMIC DNA]</scope>
    <source>
        <strain evidence="3 4">BCC 54312</strain>
    </source>
</reference>
<feature type="region of interest" description="Disordered" evidence="2">
    <location>
        <begin position="1"/>
        <end position="92"/>
    </location>
</feature>
<feature type="coiled-coil region" evidence="1">
    <location>
        <begin position="468"/>
        <end position="520"/>
    </location>
</feature>
<name>A0A367L477_9HYPO</name>
<dbReference type="OrthoDB" id="3532430at2759"/>
<evidence type="ECO:0000256" key="2">
    <source>
        <dbReference type="SAM" id="MobiDB-lite"/>
    </source>
</evidence>
<dbReference type="AlphaFoldDB" id="A0A367L477"/>
<keyword evidence="1" id="KW-0175">Coiled coil</keyword>
<feature type="region of interest" description="Disordered" evidence="2">
    <location>
        <begin position="233"/>
        <end position="264"/>
    </location>
</feature>
<protein>
    <submittedName>
        <fullName evidence="3">Uncharacterized protein</fullName>
    </submittedName>
</protein>
<accession>A0A367L477</accession>